<dbReference type="AlphaFoldDB" id="A0A0B7NJG0"/>
<dbReference type="SMART" id="SM00256">
    <property type="entry name" value="FBOX"/>
    <property type="match status" value="1"/>
</dbReference>
<evidence type="ECO:0000313" key="7">
    <source>
        <dbReference type="Proteomes" id="UP000054107"/>
    </source>
</evidence>
<name>A0A0B7NJG0_9FUNG</name>
<keyword evidence="3" id="KW-0808">Transferase</keyword>
<dbReference type="PANTHER" id="PTHR13610:SF11">
    <property type="entry name" value="METHYLTRANSFERASE DOMAIN-CONTAINING PROTEIN"/>
    <property type="match status" value="1"/>
</dbReference>
<dbReference type="Gene3D" id="1.20.1280.50">
    <property type="match status" value="1"/>
</dbReference>
<dbReference type="InterPro" id="IPR015943">
    <property type="entry name" value="WD40/YVTN_repeat-like_dom_sf"/>
</dbReference>
<dbReference type="Gene3D" id="2.130.10.10">
    <property type="entry name" value="YVTN repeat-like/Quinoprotein amine dehydrogenase"/>
    <property type="match status" value="1"/>
</dbReference>
<keyword evidence="4" id="KW-0949">S-adenosyl-L-methionine</keyword>
<dbReference type="GO" id="GO:0016279">
    <property type="term" value="F:protein-lysine N-methyltransferase activity"/>
    <property type="evidence" value="ECO:0007669"/>
    <property type="project" value="InterPro"/>
</dbReference>
<comment type="similarity">
    <text evidence="1">Belongs to the ANT/ATPSC lysine N-methyltransferase family.</text>
</comment>
<reference evidence="6 7" key="1">
    <citation type="submission" date="2014-09" db="EMBL/GenBank/DDBJ databases">
        <authorList>
            <person name="Ellenberger Sabrina"/>
        </authorList>
    </citation>
    <scope>NUCLEOTIDE SEQUENCE [LARGE SCALE GENOMIC DNA]</scope>
    <source>
        <strain evidence="6 7">CBS 412.66</strain>
    </source>
</reference>
<evidence type="ECO:0000256" key="4">
    <source>
        <dbReference type="ARBA" id="ARBA00022691"/>
    </source>
</evidence>
<dbReference type="CDD" id="cd02440">
    <property type="entry name" value="AdoMet_MTases"/>
    <property type="match status" value="1"/>
</dbReference>
<proteinExistence type="inferred from homology"/>
<dbReference type="SUPFAM" id="SSF53335">
    <property type="entry name" value="S-adenosyl-L-methionine-dependent methyltransferases"/>
    <property type="match status" value="1"/>
</dbReference>
<feature type="domain" description="F-box" evidence="5">
    <location>
        <begin position="279"/>
        <end position="325"/>
    </location>
</feature>
<evidence type="ECO:0000256" key="1">
    <source>
        <dbReference type="ARBA" id="ARBA00010633"/>
    </source>
</evidence>
<gene>
    <name evidence="6" type="primary">PARPA_13048.1 scaffold 45703</name>
</gene>
<evidence type="ECO:0000313" key="6">
    <source>
        <dbReference type="EMBL" id="CEP18741.1"/>
    </source>
</evidence>
<sequence length="839" mass="94078">MHIEQKKTVDKENFGKKNKAVSFKHSHNKTNELARECHSSFSKFFQDADERVLAESFDDDPFLAYLDEIDTTIASLCPATVKRVHKASRMAKVGPGDVVVDLTSGDGRFLTAAAAVFKETRAVGIESDNDLVKTLKRLANQAIPNDNNTTTFILGDLLDLPKLVCDTNWTVMIAFLLPDHTDKFADLLLHHHRKGARIVSLVFNLDEIPELNLVASDATDGIFVYSTAMTRRKSVQQLVKPLRKLSLLPGSTFQSDLELVLEQNDPPAVAPTLCELEQTDIISMLPKEIVLQIFSLLSFQDLIKIQLTCRLWKRLTQDTSIWRSRLSSLNSRFVDIYAHKPSKAIEAASLPLKTRYCQAITFANWRMGFVQKSTKLDDNDGYRLLSVKLKDRLLITLAEDNSVRLYEYSTEAGFTHKSKWSFGDPHQQPSSMVECIDILPEINILVMAQRGSKCMFYDITKGSKHDPIQVLKGGSHPWFVPDSISVNQDYFAVSGRKPSAVFVWNWRKGVRLSNRAFDNQPHNVFLSGDNLITISVDGLLHVFDIFDNTGEAILTHYLSACSIPCIEYDNALSIILAPHASRRILHYQWHEATFSTPSSESDQPGDAIIPQSSTSVPYIPRRRRLSTTFSSLLGLKSSSSLNHIPNTTTTTTQLHGGSQLCPSSTTSTLLKRSSREFCRSVRIRRHSSYNDYGYACQMKTDQYIKQYINSQAHKTTPSPLPKFDEKPRLVHSIRTTPLGNAAKEVVNVAKHGDRVATVNRHGDISLYALNGTTAARVTCLLNGTQEWMENPDDSSREDDNLSDGYDFVRSRLAMGPMGLVYGSKTGSLWWLDFGCRAST</sequence>
<dbReference type="InterPro" id="IPR026170">
    <property type="entry name" value="FAM173A/B"/>
</dbReference>
<dbReference type="SUPFAM" id="SSF81383">
    <property type="entry name" value="F-box domain"/>
    <property type="match status" value="1"/>
</dbReference>
<accession>A0A0B7NJG0</accession>
<protein>
    <recommendedName>
        <fullName evidence="5">F-box domain-containing protein</fullName>
    </recommendedName>
</protein>
<dbReference type="OrthoDB" id="3219396at2759"/>
<dbReference type="PANTHER" id="PTHR13610">
    <property type="entry name" value="METHYLTRANSFERASE DOMAIN-CONTAINING PROTEIN"/>
    <property type="match status" value="1"/>
</dbReference>
<dbReference type="GO" id="GO:0005739">
    <property type="term" value="C:mitochondrion"/>
    <property type="evidence" value="ECO:0007669"/>
    <property type="project" value="TreeGrafter"/>
</dbReference>
<dbReference type="EMBL" id="LN733886">
    <property type="protein sequence ID" value="CEP18741.1"/>
    <property type="molecule type" value="Genomic_DNA"/>
</dbReference>
<dbReference type="PROSITE" id="PS50181">
    <property type="entry name" value="FBOX"/>
    <property type="match status" value="1"/>
</dbReference>
<dbReference type="SUPFAM" id="SSF50978">
    <property type="entry name" value="WD40 repeat-like"/>
    <property type="match status" value="1"/>
</dbReference>
<dbReference type="InterPro" id="IPR036047">
    <property type="entry name" value="F-box-like_dom_sf"/>
</dbReference>
<dbReference type="Proteomes" id="UP000054107">
    <property type="component" value="Unassembled WGS sequence"/>
</dbReference>
<keyword evidence="7" id="KW-1185">Reference proteome</keyword>
<dbReference type="GO" id="GO:1905706">
    <property type="term" value="P:regulation of mitochondrial ATP synthesis coupled proton transport"/>
    <property type="evidence" value="ECO:0007669"/>
    <property type="project" value="TreeGrafter"/>
</dbReference>
<evidence type="ECO:0000256" key="3">
    <source>
        <dbReference type="ARBA" id="ARBA00022679"/>
    </source>
</evidence>
<dbReference type="InterPro" id="IPR029063">
    <property type="entry name" value="SAM-dependent_MTases_sf"/>
</dbReference>
<dbReference type="Gene3D" id="3.40.50.150">
    <property type="entry name" value="Vaccinia Virus protein VP39"/>
    <property type="match status" value="1"/>
</dbReference>
<keyword evidence="2" id="KW-0489">Methyltransferase</keyword>
<dbReference type="STRING" id="35722.A0A0B7NJG0"/>
<organism evidence="6 7">
    <name type="scientific">Parasitella parasitica</name>
    <dbReference type="NCBI Taxonomy" id="35722"/>
    <lineage>
        <taxon>Eukaryota</taxon>
        <taxon>Fungi</taxon>
        <taxon>Fungi incertae sedis</taxon>
        <taxon>Mucoromycota</taxon>
        <taxon>Mucoromycotina</taxon>
        <taxon>Mucoromycetes</taxon>
        <taxon>Mucorales</taxon>
        <taxon>Mucorineae</taxon>
        <taxon>Mucoraceae</taxon>
        <taxon>Parasitella</taxon>
    </lineage>
</organism>
<dbReference type="InterPro" id="IPR036322">
    <property type="entry name" value="WD40_repeat_dom_sf"/>
</dbReference>
<dbReference type="Pfam" id="PF12937">
    <property type="entry name" value="F-box-like"/>
    <property type="match status" value="1"/>
</dbReference>
<evidence type="ECO:0000259" key="5">
    <source>
        <dbReference type="PROSITE" id="PS50181"/>
    </source>
</evidence>
<evidence type="ECO:0000256" key="2">
    <source>
        <dbReference type="ARBA" id="ARBA00022603"/>
    </source>
</evidence>
<dbReference type="GO" id="GO:0032259">
    <property type="term" value="P:methylation"/>
    <property type="evidence" value="ECO:0007669"/>
    <property type="project" value="UniProtKB-KW"/>
</dbReference>
<dbReference type="InterPro" id="IPR001810">
    <property type="entry name" value="F-box_dom"/>
</dbReference>